<proteinExistence type="predicted"/>
<gene>
    <name evidence="1" type="ORF">Naga_100104g24</name>
</gene>
<dbReference type="EMBL" id="AZIL01000425">
    <property type="protein sequence ID" value="EWM27684.1"/>
    <property type="molecule type" value="Genomic_DNA"/>
</dbReference>
<evidence type="ECO:0000313" key="1">
    <source>
        <dbReference type="EMBL" id="EWM27684.1"/>
    </source>
</evidence>
<keyword evidence="2" id="KW-1185">Reference proteome</keyword>
<sequence length="168" mass="18808">MYFRGGDILRENAHELYSQAPCSLLFEAFNFVNATRYMLVFDPKEKFNPCIDVVRSKIPESTSVSTPCHSIGCHMTLLGRASYVVVSGFTTFAPREYGNATIKICVAGNTSAFKPWSYTETTKIQMLTTRSEPVLDKYNVTSIRVFINESAPHECGSSQAEPLFSSFF</sequence>
<dbReference type="AlphaFoldDB" id="W7U4M9"/>
<organism evidence="1 2">
    <name type="scientific">Nannochloropsis gaditana</name>
    <dbReference type="NCBI Taxonomy" id="72520"/>
    <lineage>
        <taxon>Eukaryota</taxon>
        <taxon>Sar</taxon>
        <taxon>Stramenopiles</taxon>
        <taxon>Ochrophyta</taxon>
        <taxon>Eustigmatophyceae</taxon>
        <taxon>Eustigmatales</taxon>
        <taxon>Monodopsidaceae</taxon>
        <taxon>Nannochloropsis</taxon>
    </lineage>
</organism>
<dbReference type="Proteomes" id="UP000019335">
    <property type="component" value="Chromosome 6"/>
</dbReference>
<reference evidence="1 2" key="1">
    <citation type="journal article" date="2014" name="Mol. Plant">
        <title>Chromosome Scale Genome Assembly and Transcriptome Profiling of Nannochloropsis gaditana in Nitrogen Depletion.</title>
        <authorList>
            <person name="Corteggiani Carpinelli E."/>
            <person name="Telatin A."/>
            <person name="Vitulo N."/>
            <person name="Forcato C."/>
            <person name="D'Angelo M."/>
            <person name="Schiavon R."/>
            <person name="Vezzi A."/>
            <person name="Giacometti G.M."/>
            <person name="Morosinotto T."/>
            <person name="Valle G."/>
        </authorList>
    </citation>
    <scope>NUCLEOTIDE SEQUENCE [LARGE SCALE GENOMIC DNA]</scope>
    <source>
        <strain evidence="1 2">B-31</strain>
    </source>
</reference>
<accession>W7U4M9</accession>
<evidence type="ECO:0000313" key="2">
    <source>
        <dbReference type="Proteomes" id="UP000019335"/>
    </source>
</evidence>
<comment type="caution">
    <text evidence="1">The sequence shown here is derived from an EMBL/GenBank/DDBJ whole genome shotgun (WGS) entry which is preliminary data.</text>
</comment>
<protein>
    <submittedName>
        <fullName evidence="1">Uncharacterized protein</fullName>
    </submittedName>
</protein>
<name>W7U4M9_9STRA</name>